<evidence type="ECO:0000256" key="1">
    <source>
        <dbReference type="SAM" id="MobiDB-lite"/>
    </source>
</evidence>
<keyword evidence="2" id="KW-0472">Membrane</keyword>
<dbReference type="OrthoDB" id="3359616at2759"/>
<proteinExistence type="predicted"/>
<protein>
    <submittedName>
        <fullName evidence="3">Uncharacterized protein</fullName>
    </submittedName>
</protein>
<feature type="compositionally biased region" description="Basic residues" evidence="1">
    <location>
        <begin position="280"/>
        <end position="289"/>
    </location>
</feature>
<reference evidence="4" key="1">
    <citation type="submission" date="2014-04" db="EMBL/GenBank/DDBJ databases">
        <title>Evolutionary Origins and Diversification of the Mycorrhizal Mutualists.</title>
        <authorList>
            <consortium name="DOE Joint Genome Institute"/>
            <consortium name="Mycorrhizal Genomics Consortium"/>
            <person name="Kohler A."/>
            <person name="Kuo A."/>
            <person name="Nagy L.G."/>
            <person name="Floudas D."/>
            <person name="Copeland A."/>
            <person name="Barry K.W."/>
            <person name="Cichocki N."/>
            <person name="Veneault-Fourrey C."/>
            <person name="LaButti K."/>
            <person name="Lindquist E.A."/>
            <person name="Lipzen A."/>
            <person name="Lundell T."/>
            <person name="Morin E."/>
            <person name="Murat C."/>
            <person name="Riley R."/>
            <person name="Ohm R."/>
            <person name="Sun H."/>
            <person name="Tunlid A."/>
            <person name="Henrissat B."/>
            <person name="Grigoriev I.V."/>
            <person name="Hibbett D.S."/>
            <person name="Martin F."/>
        </authorList>
    </citation>
    <scope>NUCLEOTIDE SEQUENCE [LARGE SCALE GENOMIC DNA]</scope>
    <source>
        <strain evidence="4">FD-334 SS-4</strain>
    </source>
</reference>
<feature type="compositionally biased region" description="Polar residues" evidence="1">
    <location>
        <begin position="219"/>
        <end position="233"/>
    </location>
</feature>
<feature type="region of interest" description="Disordered" evidence="1">
    <location>
        <begin position="127"/>
        <end position="146"/>
    </location>
</feature>
<accession>A0A0D2MTS6</accession>
<feature type="transmembrane region" description="Helical" evidence="2">
    <location>
        <begin position="153"/>
        <end position="176"/>
    </location>
</feature>
<keyword evidence="2" id="KW-0812">Transmembrane</keyword>
<dbReference type="STRING" id="945553.A0A0D2MTS6"/>
<keyword evidence="2" id="KW-1133">Transmembrane helix</keyword>
<dbReference type="AlphaFoldDB" id="A0A0D2MTS6"/>
<sequence length="299" mass="32092">MQRSRGGLYAICFDCNSAPSNTSFIIDAFNATDDGENPPVLLYRQSFSTPALHHITIKNMPDPRGTPAGNSQLTVQRIELEVQSSSTSFNASSPVTVTSSISLSSEFTAIASASPSLVSSINPLSTTNSFTSRTSGPAPTVSSDTKVQSKPSIGILLGALAALAFVLSIIVLIYWLRLQRKYARDPFPLDENASALRHSRHLGAGLGPIAGAPPDEPSDSPSQAAPGSASYLSAHQRRGHPRRERDLGPLPRVAEEGTIVCTEKGNTLPPAYGKVFAPRRQPRQTRRNAARRDEYAEIR</sequence>
<evidence type="ECO:0000256" key="2">
    <source>
        <dbReference type="SAM" id="Phobius"/>
    </source>
</evidence>
<organism evidence="3 4">
    <name type="scientific">Hypholoma sublateritium (strain FD-334 SS-4)</name>
    <dbReference type="NCBI Taxonomy" id="945553"/>
    <lineage>
        <taxon>Eukaryota</taxon>
        <taxon>Fungi</taxon>
        <taxon>Dikarya</taxon>
        <taxon>Basidiomycota</taxon>
        <taxon>Agaricomycotina</taxon>
        <taxon>Agaricomycetes</taxon>
        <taxon>Agaricomycetidae</taxon>
        <taxon>Agaricales</taxon>
        <taxon>Agaricineae</taxon>
        <taxon>Strophariaceae</taxon>
        <taxon>Hypholoma</taxon>
    </lineage>
</organism>
<dbReference type="Proteomes" id="UP000054270">
    <property type="component" value="Unassembled WGS sequence"/>
</dbReference>
<feature type="region of interest" description="Disordered" evidence="1">
    <location>
        <begin position="204"/>
        <end position="299"/>
    </location>
</feature>
<keyword evidence="4" id="KW-1185">Reference proteome</keyword>
<feature type="compositionally biased region" description="Basic and acidic residues" evidence="1">
    <location>
        <begin position="290"/>
        <end position="299"/>
    </location>
</feature>
<evidence type="ECO:0000313" key="3">
    <source>
        <dbReference type="EMBL" id="KJA27413.1"/>
    </source>
</evidence>
<name>A0A0D2MTS6_HYPSF</name>
<dbReference type="EMBL" id="KN817524">
    <property type="protein sequence ID" value="KJA27413.1"/>
    <property type="molecule type" value="Genomic_DNA"/>
</dbReference>
<evidence type="ECO:0000313" key="4">
    <source>
        <dbReference type="Proteomes" id="UP000054270"/>
    </source>
</evidence>
<gene>
    <name evidence="3" type="ORF">HYPSUDRAFT_934114</name>
</gene>